<dbReference type="Proteomes" id="UP000183971">
    <property type="component" value="Unassembled WGS sequence"/>
</dbReference>
<dbReference type="AlphaFoldDB" id="A0A1L7VY62"/>
<reference evidence="2" key="1">
    <citation type="journal article" date="2016" name="Genome Biol. Evol.">
        <title>Comparative 'omics' of the Fusarium fujikuroi species complex highlights differences in genetic potential and metabolite synthesis.</title>
        <authorList>
            <person name="Niehaus E.-M."/>
            <person name="Muensterkoetter M."/>
            <person name="Proctor R.H."/>
            <person name="Brown D.W."/>
            <person name="Sharon A."/>
            <person name="Idan Y."/>
            <person name="Oren-Young L."/>
            <person name="Sieber C.M."/>
            <person name="Novak O."/>
            <person name="Pencik A."/>
            <person name="Tarkowska D."/>
            <person name="Hromadova K."/>
            <person name="Freeman S."/>
            <person name="Maymon M."/>
            <person name="Elazar M."/>
            <person name="Youssef S.A."/>
            <person name="El-Shabrawy E.S.M."/>
            <person name="Shalaby A.B.A."/>
            <person name="Houterman P."/>
            <person name="Brock N.L."/>
            <person name="Burkhardt I."/>
            <person name="Tsavkelova E.A."/>
            <person name="Dickschat J.S."/>
            <person name="Galuszka P."/>
            <person name="Gueldener U."/>
            <person name="Tudzynski B."/>
        </authorList>
    </citation>
    <scope>NUCLEOTIDE SEQUENCE [LARGE SCALE GENOMIC DNA]</scope>
    <source>
        <strain evidence="2">ET1</strain>
    </source>
</reference>
<organism evidence="1 2">
    <name type="scientific">Fusarium proliferatum (strain ET1)</name>
    <name type="common">Orchid endophyte fungus</name>
    <dbReference type="NCBI Taxonomy" id="1227346"/>
    <lineage>
        <taxon>Eukaryota</taxon>
        <taxon>Fungi</taxon>
        <taxon>Dikarya</taxon>
        <taxon>Ascomycota</taxon>
        <taxon>Pezizomycotina</taxon>
        <taxon>Sordariomycetes</taxon>
        <taxon>Hypocreomycetidae</taxon>
        <taxon>Hypocreales</taxon>
        <taxon>Nectriaceae</taxon>
        <taxon>Fusarium</taxon>
        <taxon>Fusarium fujikuroi species complex</taxon>
    </lineage>
</organism>
<dbReference type="EMBL" id="FJOF01000009">
    <property type="protein sequence ID" value="CZR45373.1"/>
    <property type="molecule type" value="Genomic_DNA"/>
</dbReference>
<dbReference type="GeneID" id="42060308"/>
<accession>A0A1L7VY62</accession>
<name>A0A1L7VY62_FUSPR</name>
<protein>
    <submittedName>
        <fullName evidence="1">Uncharacterized protein</fullName>
    </submittedName>
</protein>
<gene>
    <name evidence="1" type="ORF">FPRO_15452</name>
</gene>
<keyword evidence="2" id="KW-1185">Reference proteome</keyword>
<evidence type="ECO:0000313" key="1">
    <source>
        <dbReference type="EMBL" id="CZR45373.1"/>
    </source>
</evidence>
<dbReference type="VEuPathDB" id="FungiDB:FPRO_15452"/>
<evidence type="ECO:0000313" key="2">
    <source>
        <dbReference type="Proteomes" id="UP000183971"/>
    </source>
</evidence>
<comment type="caution">
    <text evidence="1">The sequence shown here is derived from an EMBL/GenBank/DDBJ whole genome shotgun (WGS) entry which is preliminary data.</text>
</comment>
<dbReference type="RefSeq" id="XP_031085907.1">
    <property type="nucleotide sequence ID" value="XM_031220227.1"/>
</dbReference>
<sequence>MPPWHGRMKSIQTSAIGMFIPSELSRALLQPLCQLTLALTTATSTRLQHHFPRTLVEAKDHLLHSTEMRQFSALEISTSSLSPISKVQGSQ</sequence>
<proteinExistence type="predicted"/>